<dbReference type="PANTHER" id="PTHR32361">
    <property type="entry name" value="FERRIC/CUPRIC REDUCTASE TRANSMEMBRANE COMPONENT"/>
    <property type="match status" value="1"/>
</dbReference>
<dbReference type="EMBL" id="RZGK01000018">
    <property type="protein sequence ID" value="KAF9692227.1"/>
    <property type="molecule type" value="Genomic_DNA"/>
</dbReference>
<dbReference type="InterPro" id="IPR017927">
    <property type="entry name" value="FAD-bd_FR_type"/>
</dbReference>
<dbReference type="Pfam" id="PF08030">
    <property type="entry name" value="NAD_binding_6"/>
    <property type="match status" value="1"/>
</dbReference>
<feature type="transmembrane region" description="Helical" evidence="11">
    <location>
        <begin position="432"/>
        <end position="450"/>
    </location>
</feature>
<evidence type="ECO:0000256" key="5">
    <source>
        <dbReference type="ARBA" id="ARBA00022989"/>
    </source>
</evidence>
<dbReference type="GO" id="GO:0000293">
    <property type="term" value="F:ferric-chelate reductase activity"/>
    <property type="evidence" value="ECO:0007669"/>
    <property type="project" value="TreeGrafter"/>
</dbReference>
<evidence type="ECO:0000256" key="9">
    <source>
        <dbReference type="ARBA" id="ARBA00023180"/>
    </source>
</evidence>
<dbReference type="Proteomes" id="UP000651452">
    <property type="component" value="Unassembled WGS sequence"/>
</dbReference>
<dbReference type="PANTHER" id="PTHR32361:SF9">
    <property type="entry name" value="FERRIC REDUCTASE TRANSMEMBRANE COMPONENT 3-RELATED"/>
    <property type="match status" value="1"/>
</dbReference>
<evidence type="ECO:0000256" key="6">
    <source>
        <dbReference type="ARBA" id="ARBA00023002"/>
    </source>
</evidence>
<dbReference type="Gene3D" id="3.40.50.80">
    <property type="entry name" value="Nucleotide-binding domain of ferredoxin-NADP reductase (FNR) module"/>
    <property type="match status" value="1"/>
</dbReference>
<evidence type="ECO:0000313" key="14">
    <source>
        <dbReference type="Proteomes" id="UP000651452"/>
    </source>
</evidence>
<feature type="transmembrane region" description="Helical" evidence="11">
    <location>
        <begin position="404"/>
        <end position="426"/>
    </location>
</feature>
<reference evidence="13" key="2">
    <citation type="submission" date="2020-09" db="EMBL/GenBank/DDBJ databases">
        <title>Reference genome assembly for Australian Ascochyta lentis isolate Al4.</title>
        <authorList>
            <person name="Lee R.C."/>
            <person name="Farfan-Caceres L.M."/>
            <person name="Debler J.W."/>
            <person name="Williams A.H."/>
            <person name="Henares B.M."/>
        </authorList>
    </citation>
    <scope>NUCLEOTIDE SEQUENCE</scope>
    <source>
        <strain evidence="13">Al4</strain>
    </source>
</reference>
<evidence type="ECO:0000256" key="7">
    <source>
        <dbReference type="ARBA" id="ARBA00023065"/>
    </source>
</evidence>
<dbReference type="GO" id="GO:0015677">
    <property type="term" value="P:copper ion import"/>
    <property type="evidence" value="ECO:0007669"/>
    <property type="project" value="TreeGrafter"/>
</dbReference>
<accession>A0A8H7MGD4</accession>
<feature type="region of interest" description="Disordered" evidence="10">
    <location>
        <begin position="830"/>
        <end position="849"/>
    </location>
</feature>
<dbReference type="InterPro" id="IPR013121">
    <property type="entry name" value="Fe_red_NAD-bd_6"/>
</dbReference>
<dbReference type="GO" id="GO:0006879">
    <property type="term" value="P:intracellular iron ion homeostasis"/>
    <property type="evidence" value="ECO:0007669"/>
    <property type="project" value="TreeGrafter"/>
</dbReference>
<dbReference type="InterPro" id="IPR013130">
    <property type="entry name" value="Fe3_Rdtase_TM_dom"/>
</dbReference>
<organism evidence="13 14">
    <name type="scientific">Ascochyta lentis</name>
    <dbReference type="NCBI Taxonomy" id="205686"/>
    <lineage>
        <taxon>Eukaryota</taxon>
        <taxon>Fungi</taxon>
        <taxon>Dikarya</taxon>
        <taxon>Ascomycota</taxon>
        <taxon>Pezizomycotina</taxon>
        <taxon>Dothideomycetes</taxon>
        <taxon>Pleosporomycetidae</taxon>
        <taxon>Pleosporales</taxon>
        <taxon>Pleosporineae</taxon>
        <taxon>Didymellaceae</taxon>
        <taxon>Ascochyta</taxon>
    </lineage>
</organism>
<keyword evidence="6" id="KW-0560">Oxidoreductase</keyword>
<evidence type="ECO:0000256" key="8">
    <source>
        <dbReference type="ARBA" id="ARBA00023136"/>
    </source>
</evidence>
<proteinExistence type="inferred from homology"/>
<feature type="transmembrane region" description="Helical" evidence="11">
    <location>
        <begin position="462"/>
        <end position="482"/>
    </location>
</feature>
<gene>
    <name evidence="13" type="ORF">EKO04_009746</name>
</gene>
<keyword evidence="5 11" id="KW-1133">Transmembrane helix</keyword>
<keyword evidence="3" id="KW-0813">Transport</keyword>
<keyword evidence="8 11" id="KW-0472">Membrane</keyword>
<dbReference type="CDD" id="cd06186">
    <property type="entry name" value="NOX_Duox_like_FAD_NADP"/>
    <property type="match status" value="1"/>
</dbReference>
<keyword evidence="7" id="KW-0406">Ion transport</keyword>
<feature type="transmembrane region" description="Helical" evidence="11">
    <location>
        <begin position="327"/>
        <end position="346"/>
    </location>
</feature>
<keyword evidence="14" id="KW-1185">Reference proteome</keyword>
<dbReference type="InterPro" id="IPR051410">
    <property type="entry name" value="Ferric/Cupric_Reductase"/>
</dbReference>
<feature type="region of interest" description="Disordered" evidence="10">
    <location>
        <begin position="570"/>
        <end position="596"/>
    </location>
</feature>
<dbReference type="OrthoDB" id="3944240at2759"/>
<comment type="similarity">
    <text evidence="2">Belongs to the ferric reductase (FRE) family.</text>
</comment>
<evidence type="ECO:0000256" key="11">
    <source>
        <dbReference type="SAM" id="Phobius"/>
    </source>
</evidence>
<evidence type="ECO:0000256" key="1">
    <source>
        <dbReference type="ARBA" id="ARBA00004141"/>
    </source>
</evidence>
<feature type="transmembrane region" description="Helical" evidence="11">
    <location>
        <begin position="297"/>
        <end position="315"/>
    </location>
</feature>
<dbReference type="AlphaFoldDB" id="A0A8H7MGD4"/>
<dbReference type="PROSITE" id="PS51384">
    <property type="entry name" value="FAD_FR"/>
    <property type="match status" value="1"/>
</dbReference>
<dbReference type="SFLD" id="SFLDG01168">
    <property type="entry name" value="Ferric_reductase_subgroup_(FRE"/>
    <property type="match status" value="1"/>
</dbReference>
<dbReference type="InterPro" id="IPR039261">
    <property type="entry name" value="FNR_nucleotide-bd"/>
</dbReference>
<feature type="domain" description="FAD-binding FR-type" evidence="12">
    <location>
        <begin position="498"/>
        <end position="653"/>
    </location>
</feature>
<dbReference type="GO" id="GO:0006826">
    <property type="term" value="P:iron ion transport"/>
    <property type="evidence" value="ECO:0007669"/>
    <property type="project" value="TreeGrafter"/>
</dbReference>
<reference evidence="13" key="1">
    <citation type="submission" date="2018-12" db="EMBL/GenBank/DDBJ databases">
        <authorList>
            <person name="Syme R.A."/>
            <person name="Farfan-Caceres L."/>
            <person name="Lichtenzveig J."/>
        </authorList>
    </citation>
    <scope>NUCLEOTIDE SEQUENCE</scope>
    <source>
        <strain evidence="13">Al4</strain>
    </source>
</reference>
<dbReference type="SFLD" id="SFLDS00052">
    <property type="entry name" value="Ferric_Reductase_Domain"/>
    <property type="match status" value="1"/>
</dbReference>
<dbReference type="GO" id="GO:0005886">
    <property type="term" value="C:plasma membrane"/>
    <property type="evidence" value="ECO:0007669"/>
    <property type="project" value="TreeGrafter"/>
</dbReference>
<dbReference type="Pfam" id="PF01794">
    <property type="entry name" value="Ferric_reduct"/>
    <property type="match status" value="1"/>
</dbReference>
<evidence type="ECO:0000256" key="3">
    <source>
        <dbReference type="ARBA" id="ARBA00022448"/>
    </source>
</evidence>
<evidence type="ECO:0000259" key="12">
    <source>
        <dbReference type="PROSITE" id="PS51384"/>
    </source>
</evidence>
<name>A0A8H7MGD4_9PLEO</name>
<comment type="caution">
    <text evidence="13">The sequence shown here is derived from an EMBL/GenBank/DDBJ whole genome shotgun (WGS) entry which is preliminary data.</text>
</comment>
<keyword evidence="9" id="KW-0325">Glycoprotein</keyword>
<evidence type="ECO:0000313" key="13">
    <source>
        <dbReference type="EMBL" id="KAF9692227.1"/>
    </source>
</evidence>
<evidence type="ECO:0000256" key="10">
    <source>
        <dbReference type="SAM" id="MobiDB-lite"/>
    </source>
</evidence>
<protein>
    <recommendedName>
        <fullName evidence="12">FAD-binding FR-type domain-containing protein</fullName>
    </recommendedName>
</protein>
<keyword evidence="4 11" id="KW-0812">Transmembrane</keyword>
<evidence type="ECO:0000256" key="4">
    <source>
        <dbReference type="ARBA" id="ARBA00022692"/>
    </source>
</evidence>
<comment type="subcellular location">
    <subcellularLocation>
        <location evidence="1">Membrane</location>
        <topology evidence="1">Multi-pass membrane protein</topology>
    </subcellularLocation>
</comment>
<evidence type="ECO:0000256" key="2">
    <source>
        <dbReference type="ARBA" id="ARBA00006278"/>
    </source>
</evidence>
<sequence>MDANQLDQEFDALRRNFAQYRVEMALRFDSLERRLSTAESALARLVEPQMHSALPLLRSAPPPAPAPINAYGSTATGFAERRRRAPPPINTALASSPRQRTPAYPPTPYVHPHQPPQIGFGPTKKAGSSENATFLPFVLEKIAASSQKKSPGDSRTCSCGRPTFDVKCFRYRHFDWCLSHQRPIIQGSHNCGGGDYRACQPVHWEKHADWELLVKTSFDGGHLGTKEVKNLYEVLFPEELYPEKYQGGWFRAYRFTSISPSKASSLKRGISFFHAVALLPIPQVTQRICIIPSTGRFISLLAYLTALVSLLLSVDAPSSTPHFADDVAFRAAWITITQVPLVFFLSTKRGPINSLANIWYDKINWLHKWVGRFIFVSATTHVAIMKSSISMVDILFSQDKGMTIVRYGIASYVLLIWTAVSSILPVRRWSYRAFYINHWISTLAFLMVVLQHVPRYARTPIYMAFGFLALDKISVFVSILWINISVRPLNSRLAKFRRAPGRARLVAGYPVEMLEPHNLSAPTDVEESTTMIRICNVPISWRPGQHMRLYLPALGAFEVHPFTPANCSSIAAPPPVPPRRSQDVERRGSASSVSLKQSNDMSLMIRAHSGLTRRLKEFHTEWLRLPCPNATVSSTATSLTAYVDGPYGNPPVWEDFENLVLVVTSTGVSFGLSIMDYLEQLWFSDAPSLKTRSIRFVWTVRHIDPQFEASVAELLRRYSAMMRDSGIRIETELYVTCSRSEIKPIMAEIDQFAHLRPKLSRYGSGDRTLTIRNPDEIYDEWEEEERQWAEMEALEELQMKEIDPFVDSYETSSIYSKDGDRIGPYEGEGYAPSETSTLLDGGNDEQSGRLSNTFSEVRLTFDETAALNVTRPLPSPMRSPLLPRQKPSERTCQCMLSQYQRRKLHAPTKLSFDSISYGVRPNIARIISGVVEHDQQNGTMVAVCANNAVSRLANKAVSQAKLAFARGQRATDVEVFTEGFS</sequence>
<feature type="compositionally biased region" description="Polar residues" evidence="10">
    <location>
        <begin position="833"/>
        <end position="849"/>
    </location>
</feature>